<organism evidence="1 2">
    <name type="scientific">Burkholderia ubonensis</name>
    <dbReference type="NCBI Taxonomy" id="101571"/>
    <lineage>
        <taxon>Bacteria</taxon>
        <taxon>Pseudomonadati</taxon>
        <taxon>Pseudomonadota</taxon>
        <taxon>Betaproteobacteria</taxon>
        <taxon>Burkholderiales</taxon>
        <taxon>Burkholderiaceae</taxon>
        <taxon>Burkholderia</taxon>
        <taxon>Burkholderia cepacia complex</taxon>
    </lineage>
</organism>
<dbReference type="InterPro" id="IPR027417">
    <property type="entry name" value="P-loop_NTPase"/>
</dbReference>
<dbReference type="Proteomes" id="UP000064029">
    <property type="component" value="Unassembled WGS sequence"/>
</dbReference>
<name>A0A105YRT6_9BURK</name>
<sequence>MKICIVGPSGAGKSTISGELARKFNVATYEFDDIYWDLSGAEFVKNSDESMAAAIEKIIEKDSWFVEGAYDKRMYPLLVECSLILKVEVSFGLRAIRLIKRFIRSSMTGKRPRETLWNTIHLVKFSYSFDKRLSEFLSGDAALSRKVVSVHDTSSCVRAMHAMGLC</sequence>
<dbReference type="OrthoDB" id="5296079at2"/>
<accession>A0A105YRT6</accession>
<comment type="caution">
    <text evidence="1">The sequence shown here is derived from an EMBL/GenBank/DDBJ whole genome shotgun (WGS) entry which is preliminary data.</text>
</comment>
<proteinExistence type="predicted"/>
<dbReference type="PANTHER" id="PTHR37816:SF2">
    <property type="entry name" value="DNA TOPOLOGY MODULATION PROTEIN FLAR-RELATED PROTEIN"/>
    <property type="match status" value="1"/>
</dbReference>
<reference evidence="1 2" key="1">
    <citation type="submission" date="2015-11" db="EMBL/GenBank/DDBJ databases">
        <title>Expanding the genomic diversity of Burkholderia species for the development of highly accurate diagnostics.</title>
        <authorList>
            <person name="Sahl J."/>
            <person name="Keim P."/>
            <person name="Wagner D."/>
        </authorList>
    </citation>
    <scope>NUCLEOTIDE SEQUENCE [LARGE SCALE GENOMIC DNA]</scope>
    <source>
        <strain evidence="1 2">MSMB2036</strain>
    </source>
</reference>
<protein>
    <submittedName>
        <fullName evidence="1">AAA family ATPase</fullName>
    </submittedName>
</protein>
<dbReference type="EMBL" id="LOXM01000007">
    <property type="protein sequence ID" value="KVG76823.1"/>
    <property type="molecule type" value="Genomic_DNA"/>
</dbReference>
<gene>
    <name evidence="1" type="ORF">WJ33_12040</name>
</gene>
<dbReference type="AlphaFoldDB" id="A0A105YRT6"/>
<dbReference type="Gene3D" id="3.40.50.300">
    <property type="entry name" value="P-loop containing nucleotide triphosphate hydrolases"/>
    <property type="match status" value="1"/>
</dbReference>
<dbReference type="SUPFAM" id="SSF52540">
    <property type="entry name" value="P-loop containing nucleoside triphosphate hydrolases"/>
    <property type="match status" value="1"/>
</dbReference>
<dbReference type="InterPro" id="IPR052922">
    <property type="entry name" value="Cytidylate_Kinase-2"/>
</dbReference>
<dbReference type="PANTHER" id="PTHR37816">
    <property type="entry name" value="YALI0E33011P"/>
    <property type="match status" value="1"/>
</dbReference>
<dbReference type="RefSeq" id="WP_059748704.1">
    <property type="nucleotide sequence ID" value="NZ_CP013416.1"/>
</dbReference>
<evidence type="ECO:0000313" key="1">
    <source>
        <dbReference type="EMBL" id="KVG76823.1"/>
    </source>
</evidence>
<evidence type="ECO:0000313" key="2">
    <source>
        <dbReference type="Proteomes" id="UP000064029"/>
    </source>
</evidence>